<feature type="compositionally biased region" description="Polar residues" evidence="1">
    <location>
        <begin position="137"/>
        <end position="147"/>
    </location>
</feature>
<reference evidence="2 3" key="1">
    <citation type="journal article" date="2015" name="Fungal Genet. Biol.">
        <title>Evolution of novel wood decay mechanisms in Agaricales revealed by the genome sequences of Fistulina hepatica and Cylindrobasidium torrendii.</title>
        <authorList>
            <person name="Floudas D."/>
            <person name="Held B.W."/>
            <person name="Riley R."/>
            <person name="Nagy L.G."/>
            <person name="Koehler G."/>
            <person name="Ransdell A.S."/>
            <person name="Younus H."/>
            <person name="Chow J."/>
            <person name="Chiniquy J."/>
            <person name="Lipzen A."/>
            <person name="Tritt A."/>
            <person name="Sun H."/>
            <person name="Haridas S."/>
            <person name="LaButti K."/>
            <person name="Ohm R.A."/>
            <person name="Kues U."/>
            <person name="Blanchette R.A."/>
            <person name="Grigoriev I.V."/>
            <person name="Minto R.E."/>
            <person name="Hibbett D.S."/>
        </authorList>
    </citation>
    <scope>NUCLEOTIDE SEQUENCE [LARGE SCALE GENOMIC DNA]</scope>
    <source>
        <strain evidence="2 3">ATCC 64428</strain>
    </source>
</reference>
<feature type="region of interest" description="Disordered" evidence="1">
    <location>
        <begin position="164"/>
        <end position="410"/>
    </location>
</feature>
<evidence type="ECO:0000313" key="2">
    <source>
        <dbReference type="EMBL" id="KIY46848.1"/>
    </source>
</evidence>
<dbReference type="EMBL" id="KN882021">
    <property type="protein sequence ID" value="KIY46848.1"/>
    <property type="molecule type" value="Genomic_DNA"/>
</dbReference>
<organism evidence="2 3">
    <name type="scientific">Fistulina hepatica ATCC 64428</name>
    <dbReference type="NCBI Taxonomy" id="1128425"/>
    <lineage>
        <taxon>Eukaryota</taxon>
        <taxon>Fungi</taxon>
        <taxon>Dikarya</taxon>
        <taxon>Basidiomycota</taxon>
        <taxon>Agaricomycotina</taxon>
        <taxon>Agaricomycetes</taxon>
        <taxon>Agaricomycetidae</taxon>
        <taxon>Agaricales</taxon>
        <taxon>Fistulinaceae</taxon>
        <taxon>Fistulina</taxon>
    </lineage>
</organism>
<evidence type="ECO:0000313" key="3">
    <source>
        <dbReference type="Proteomes" id="UP000054144"/>
    </source>
</evidence>
<feature type="compositionally biased region" description="Basic and acidic residues" evidence="1">
    <location>
        <begin position="204"/>
        <end position="213"/>
    </location>
</feature>
<proteinExistence type="predicted"/>
<dbReference type="Proteomes" id="UP000054144">
    <property type="component" value="Unassembled WGS sequence"/>
</dbReference>
<feature type="compositionally biased region" description="Basic and acidic residues" evidence="1">
    <location>
        <begin position="1"/>
        <end position="13"/>
    </location>
</feature>
<feature type="compositionally biased region" description="Basic and acidic residues" evidence="1">
    <location>
        <begin position="255"/>
        <end position="267"/>
    </location>
</feature>
<feature type="compositionally biased region" description="Polar residues" evidence="1">
    <location>
        <begin position="389"/>
        <end position="410"/>
    </location>
</feature>
<dbReference type="AlphaFoldDB" id="A0A0D7A7T3"/>
<evidence type="ECO:0000256" key="1">
    <source>
        <dbReference type="SAM" id="MobiDB-lite"/>
    </source>
</evidence>
<sequence length="410" mass="44928">MSGKRDMADRHTIPGEIKSVPLKPKSVVSLGNASQREDWEAYNMNLQALLPPESFSLRRKLHKSRPASEDFVNIHPQDIPPALAPTLPVAVDATSAQPMQPRSASPLPSSNGHNRARSNAQLQSPPLEPTSFAANPIPTQVASSRASSAMGYYRRTGTRMFEGSIISPRRVPKRLPPPPREVLAPSVRSEKAVTHSRVFASRNRSREKAERPQTRASHRKASLSLPGVSSSKHPADTSAISGPRKIESRAGFSPVDDRRKAADRVTPAEKSAPGVRHSRKAEGVPLAASSRPKRPSERHTTRVVPSVGKSVARRAREPVASSNGRTFRSGERARDVDDKARQSSNHRRKDERGPRVVEPNISSHERRHFHEHSGSSHKKSATPADHTSKNPASNQTRTPEVSTRRSSGRP</sequence>
<name>A0A0D7A7T3_9AGAR</name>
<feature type="region of interest" description="Disordered" evidence="1">
    <location>
        <begin position="1"/>
        <end position="21"/>
    </location>
</feature>
<feature type="region of interest" description="Disordered" evidence="1">
    <location>
        <begin position="60"/>
        <end position="79"/>
    </location>
</feature>
<feature type="compositionally biased region" description="Polar residues" evidence="1">
    <location>
        <begin position="94"/>
        <end position="124"/>
    </location>
</feature>
<accession>A0A0D7A7T3</accession>
<feature type="compositionally biased region" description="Basic residues" evidence="1">
    <location>
        <begin position="365"/>
        <end position="380"/>
    </location>
</feature>
<protein>
    <submittedName>
        <fullName evidence="2">Uncharacterized protein</fullName>
    </submittedName>
</protein>
<feature type="region of interest" description="Disordered" evidence="1">
    <location>
        <begin position="94"/>
        <end position="148"/>
    </location>
</feature>
<feature type="compositionally biased region" description="Basic and acidic residues" evidence="1">
    <location>
        <begin position="328"/>
        <end position="341"/>
    </location>
</feature>
<keyword evidence="3" id="KW-1185">Reference proteome</keyword>
<gene>
    <name evidence="2" type="ORF">FISHEDRAFT_60014</name>
</gene>